<proteinExistence type="inferred from homology"/>
<organism evidence="16 17">
    <name type="scientific">Marinococcus halophilus</name>
    <dbReference type="NCBI Taxonomy" id="1371"/>
    <lineage>
        <taxon>Bacteria</taxon>
        <taxon>Bacillati</taxon>
        <taxon>Bacillota</taxon>
        <taxon>Bacilli</taxon>
        <taxon>Bacillales</taxon>
        <taxon>Bacillaceae</taxon>
        <taxon>Marinococcus</taxon>
    </lineage>
</organism>
<dbReference type="STRING" id="1371.GCA_900166605_02458"/>
<keyword evidence="6" id="KW-0547">Nucleotide-binding</keyword>
<dbReference type="InterPro" id="IPR047040">
    <property type="entry name" value="FlhF__GTPase_dom"/>
</dbReference>
<evidence type="ECO:0000256" key="9">
    <source>
        <dbReference type="ARBA" id="ARBA00023134"/>
    </source>
</evidence>
<accession>A0A510Y269</accession>
<dbReference type="Gene3D" id="3.40.50.300">
    <property type="entry name" value="P-loop containing nucleotide triphosphate hydrolases"/>
    <property type="match status" value="1"/>
</dbReference>
<keyword evidence="4" id="KW-0813">Transport</keyword>
<keyword evidence="5" id="KW-1003">Cell membrane</keyword>
<evidence type="ECO:0000256" key="1">
    <source>
        <dbReference type="ARBA" id="ARBA00004413"/>
    </source>
</evidence>
<comment type="subcellular location">
    <subcellularLocation>
        <location evidence="1">Cell membrane</location>
        <topology evidence="1">Peripheral membrane protein</topology>
        <orientation evidence="1">Cytoplasmic side</orientation>
    </subcellularLocation>
</comment>
<keyword evidence="16" id="KW-0969">Cilium</keyword>
<evidence type="ECO:0000313" key="17">
    <source>
        <dbReference type="Proteomes" id="UP000321051"/>
    </source>
</evidence>
<dbReference type="FunFam" id="3.40.50.300:FF:000695">
    <property type="entry name" value="Flagellar biosynthesis regulator FlhF"/>
    <property type="match status" value="1"/>
</dbReference>
<dbReference type="Pfam" id="PF00448">
    <property type="entry name" value="SRP54"/>
    <property type="match status" value="1"/>
</dbReference>
<keyword evidence="9" id="KW-0342">GTP-binding</keyword>
<keyword evidence="10" id="KW-0472">Membrane</keyword>
<dbReference type="RefSeq" id="WP_094907880.1">
    <property type="nucleotide sequence ID" value="NZ_BJUN01000001.1"/>
</dbReference>
<dbReference type="GO" id="GO:0005525">
    <property type="term" value="F:GTP binding"/>
    <property type="evidence" value="ECO:0007669"/>
    <property type="project" value="UniProtKB-KW"/>
</dbReference>
<dbReference type="InterPro" id="IPR027417">
    <property type="entry name" value="P-loop_NTPase"/>
</dbReference>
<keyword evidence="16" id="KW-0282">Flagellum</keyword>
<sequence>MRIKKITADSMPEAVAKVRREFGDEAVILHSKPVKVRTWFGLKSVEKLEVYAGIDDAPPRKKERKPPANIVKPDPPEEIKAAQGPGKMTESLPSSAPAPFRAVASALKAQEVNGQVEEELMNRFMEKWYAEKGSRQEAAVLEDCIREWLEHRHPAAEAVPSRMIQLVGQTGVGKTTTLAKLGAREMLQRKKSIAFFTTDTFRMGAVDQLNTYASIMEAPVHVIYDQADYIEAVAQSRTHDYVFIDSAGRNFLHEQTVEEAQRLLPAGEPIKTVLVLSLTAKYKDMKEVAEKFLPYISNEVIITKTDETTSFGALLNIIDEFSLRVAFVTTGQEVPEDIEPADNRWLAAKIAGRALGEK</sequence>
<evidence type="ECO:0000256" key="14">
    <source>
        <dbReference type="SAM" id="MobiDB-lite"/>
    </source>
</evidence>
<keyword evidence="16" id="KW-0966">Cell projection</keyword>
<evidence type="ECO:0000256" key="6">
    <source>
        <dbReference type="ARBA" id="ARBA00022741"/>
    </source>
</evidence>
<feature type="domain" description="SRP54-type proteins GTP-binding" evidence="15">
    <location>
        <begin position="161"/>
        <end position="352"/>
    </location>
</feature>
<feature type="region of interest" description="Disordered" evidence="14">
    <location>
        <begin position="57"/>
        <end position="95"/>
    </location>
</feature>
<evidence type="ECO:0000256" key="4">
    <source>
        <dbReference type="ARBA" id="ARBA00022448"/>
    </source>
</evidence>
<evidence type="ECO:0000256" key="11">
    <source>
        <dbReference type="ARBA" id="ARBA00023225"/>
    </source>
</evidence>
<evidence type="ECO:0000256" key="12">
    <source>
        <dbReference type="ARBA" id="ARBA00025337"/>
    </source>
</evidence>
<evidence type="ECO:0000256" key="8">
    <source>
        <dbReference type="ARBA" id="ARBA00022927"/>
    </source>
</evidence>
<reference evidence="16 17" key="1">
    <citation type="submission" date="2019-07" db="EMBL/GenBank/DDBJ databases">
        <title>Whole genome shotgun sequence of Marinococcus halophilus NBRC 102359.</title>
        <authorList>
            <person name="Hosoyama A."/>
            <person name="Uohara A."/>
            <person name="Ohji S."/>
            <person name="Ichikawa N."/>
        </authorList>
    </citation>
    <scope>NUCLEOTIDE SEQUENCE [LARGE SCALE GENOMIC DNA]</scope>
    <source>
        <strain evidence="16 17">NBRC 102359</strain>
    </source>
</reference>
<gene>
    <name evidence="16" type="primary">flhF</name>
    <name evidence="16" type="ORF">MHA01_03170</name>
</gene>
<dbReference type="OrthoDB" id="9778554at2"/>
<dbReference type="SUPFAM" id="SSF52540">
    <property type="entry name" value="P-loop containing nucleoside triphosphate hydrolases"/>
    <property type="match status" value="1"/>
</dbReference>
<dbReference type="InterPro" id="IPR000897">
    <property type="entry name" value="SRP54_GTPase_dom"/>
</dbReference>
<evidence type="ECO:0000256" key="3">
    <source>
        <dbReference type="ARBA" id="ARBA00014919"/>
    </source>
</evidence>
<evidence type="ECO:0000256" key="2">
    <source>
        <dbReference type="ARBA" id="ARBA00008531"/>
    </source>
</evidence>
<dbReference type="GO" id="GO:0015031">
    <property type="term" value="P:protein transport"/>
    <property type="evidence" value="ECO:0007669"/>
    <property type="project" value="UniProtKB-KW"/>
</dbReference>
<keyword evidence="8" id="KW-0653">Protein transport</keyword>
<name>A0A510Y269_MARHA</name>
<dbReference type="PANTHER" id="PTHR43134">
    <property type="entry name" value="SIGNAL RECOGNITION PARTICLE RECEPTOR SUBUNIT ALPHA"/>
    <property type="match status" value="1"/>
</dbReference>
<dbReference type="Gene3D" id="1.20.120.1380">
    <property type="entry name" value="Flagellar FlhF biosynthesis protein, N domain"/>
    <property type="match status" value="1"/>
</dbReference>
<evidence type="ECO:0000256" key="7">
    <source>
        <dbReference type="ARBA" id="ARBA00022795"/>
    </source>
</evidence>
<evidence type="ECO:0000256" key="5">
    <source>
        <dbReference type="ARBA" id="ARBA00022475"/>
    </source>
</evidence>
<comment type="caution">
    <text evidence="16">The sequence shown here is derived from an EMBL/GenBank/DDBJ whole genome shotgun (WGS) entry which is preliminary data.</text>
</comment>
<evidence type="ECO:0000256" key="10">
    <source>
        <dbReference type="ARBA" id="ARBA00023136"/>
    </source>
</evidence>
<dbReference type="CDD" id="cd17873">
    <property type="entry name" value="FlhF"/>
    <property type="match status" value="1"/>
</dbReference>
<dbReference type="GO" id="GO:0006614">
    <property type="term" value="P:SRP-dependent cotranslational protein targeting to membrane"/>
    <property type="evidence" value="ECO:0007669"/>
    <property type="project" value="InterPro"/>
</dbReference>
<dbReference type="PANTHER" id="PTHR43134:SF3">
    <property type="entry name" value="FLAGELLAR BIOSYNTHESIS PROTEIN FLHF"/>
    <property type="match status" value="1"/>
</dbReference>
<dbReference type="GO" id="GO:0005886">
    <property type="term" value="C:plasma membrane"/>
    <property type="evidence" value="ECO:0007669"/>
    <property type="project" value="UniProtKB-SubCell"/>
</dbReference>
<dbReference type="GO" id="GO:0003924">
    <property type="term" value="F:GTPase activity"/>
    <property type="evidence" value="ECO:0007669"/>
    <property type="project" value="InterPro"/>
</dbReference>
<dbReference type="GO" id="GO:0005047">
    <property type="term" value="F:signal recognition particle binding"/>
    <property type="evidence" value="ECO:0007669"/>
    <property type="project" value="TreeGrafter"/>
</dbReference>
<keyword evidence="17" id="KW-1185">Reference proteome</keyword>
<comment type="function">
    <text evidence="12">Necessary for flagellar biosynthesis. May be involved in translocation of the flagellum.</text>
</comment>
<evidence type="ECO:0000313" key="16">
    <source>
        <dbReference type="EMBL" id="GEK57412.1"/>
    </source>
</evidence>
<keyword evidence="11" id="KW-1006">Bacterial flagellum protein export</keyword>
<dbReference type="AlphaFoldDB" id="A0A510Y269"/>
<comment type="similarity">
    <text evidence="2">Belongs to the GTP-binding SRP family.</text>
</comment>
<evidence type="ECO:0000256" key="13">
    <source>
        <dbReference type="ARBA" id="ARBA00030866"/>
    </source>
</evidence>
<keyword evidence="7" id="KW-1005">Bacterial flagellum biogenesis</keyword>
<dbReference type="SMART" id="SM00962">
    <property type="entry name" value="SRP54"/>
    <property type="match status" value="1"/>
</dbReference>
<protein>
    <recommendedName>
        <fullName evidence="3">Flagellar biosynthesis protein FlhF</fullName>
    </recommendedName>
    <alternativeName>
        <fullName evidence="13">Flagella-associated GTP-binding protein</fullName>
    </alternativeName>
</protein>
<dbReference type="Proteomes" id="UP000321051">
    <property type="component" value="Unassembled WGS sequence"/>
</dbReference>
<evidence type="ECO:0000259" key="15">
    <source>
        <dbReference type="SMART" id="SM00962"/>
    </source>
</evidence>
<dbReference type="EMBL" id="BJUN01000001">
    <property type="protein sequence ID" value="GEK57412.1"/>
    <property type="molecule type" value="Genomic_DNA"/>
</dbReference>
<dbReference type="GO" id="GO:0044781">
    <property type="term" value="P:bacterial-type flagellum organization"/>
    <property type="evidence" value="ECO:0007669"/>
    <property type="project" value="UniProtKB-KW"/>
</dbReference>